<dbReference type="Proteomes" id="UP000316008">
    <property type="component" value="Unassembled WGS sequence"/>
</dbReference>
<evidence type="ECO:0008006" key="4">
    <source>
        <dbReference type="Google" id="ProtNLM"/>
    </source>
</evidence>
<evidence type="ECO:0000256" key="1">
    <source>
        <dbReference type="SAM" id="SignalP"/>
    </source>
</evidence>
<keyword evidence="3" id="KW-1185">Reference proteome</keyword>
<name>A0A556MMQ1_9FLAO</name>
<gene>
    <name evidence="2" type="ORF">FO442_14680</name>
</gene>
<dbReference type="EMBL" id="VLPL01000008">
    <property type="protein sequence ID" value="TSJ41155.1"/>
    <property type="molecule type" value="Genomic_DNA"/>
</dbReference>
<protein>
    <recommendedName>
        <fullName evidence="4">Tetratricopeptide repeat protein</fullName>
    </recommendedName>
</protein>
<feature type="signal peptide" evidence="1">
    <location>
        <begin position="1"/>
        <end position="18"/>
    </location>
</feature>
<dbReference type="AlphaFoldDB" id="A0A556MMQ1"/>
<proteinExistence type="predicted"/>
<reference evidence="2 3" key="1">
    <citation type="submission" date="2019-07" db="EMBL/GenBank/DDBJ databases">
        <authorList>
            <person name="Huq M.A."/>
        </authorList>
    </citation>
    <scope>NUCLEOTIDE SEQUENCE [LARGE SCALE GENOMIC DNA]</scope>
    <source>
        <strain evidence="2 3">MAH-3</strain>
    </source>
</reference>
<accession>A0A556MMQ1</accession>
<comment type="caution">
    <text evidence="2">The sequence shown here is derived from an EMBL/GenBank/DDBJ whole genome shotgun (WGS) entry which is preliminary data.</text>
</comment>
<feature type="chain" id="PRO_5021964707" description="Tetratricopeptide repeat protein" evidence="1">
    <location>
        <begin position="19"/>
        <end position="299"/>
    </location>
</feature>
<evidence type="ECO:0000313" key="3">
    <source>
        <dbReference type="Proteomes" id="UP000316008"/>
    </source>
</evidence>
<organism evidence="2 3">
    <name type="scientific">Fluviicola chungangensis</name>
    <dbReference type="NCBI Taxonomy" id="2597671"/>
    <lineage>
        <taxon>Bacteria</taxon>
        <taxon>Pseudomonadati</taxon>
        <taxon>Bacteroidota</taxon>
        <taxon>Flavobacteriia</taxon>
        <taxon>Flavobacteriales</taxon>
        <taxon>Crocinitomicaceae</taxon>
        <taxon>Fluviicola</taxon>
    </lineage>
</organism>
<dbReference type="RefSeq" id="WP_144333966.1">
    <property type="nucleotide sequence ID" value="NZ_VLPL01000008.1"/>
</dbReference>
<dbReference type="OrthoDB" id="648842at2"/>
<evidence type="ECO:0000313" key="2">
    <source>
        <dbReference type="EMBL" id="TSJ41155.1"/>
    </source>
</evidence>
<keyword evidence="1" id="KW-0732">Signal</keyword>
<sequence>MKYLILIFVVLASQCSFGQLINHIEYKKDCNIVYLRVDSSKYKAALTTLKKLEKKYGSLYTEEYILRAFCYHKLNNNKKASIAMEVAWSHRICDPAYLNQIDGFDWVKMGESFNEKEKKRLNQGYENNLKLRSKDFDSLAFLVKELSDKDQKYRAFLSPKKMESLGDSLSILSIEQDSLNILEFERIYSKYGFPGEQISCLFSTRLLAFLLHSADYNWFVDRMRPKFLIDVKNGDMPASLFLIWVDRNSNSNGKKEEFAMYVNPKSFEATPLEIQLIKQARLEYGIVNSFRVPYNFTHH</sequence>